<dbReference type="KEGG" id="sphe:GFH32_10320"/>
<dbReference type="RefSeq" id="WP_153511547.1">
    <property type="nucleotide sequence ID" value="NZ_CP045652.1"/>
</dbReference>
<dbReference type="EMBL" id="CP045652">
    <property type="protein sequence ID" value="QGA26697.1"/>
    <property type="molecule type" value="Genomic_DNA"/>
</dbReference>
<feature type="chain" id="PRO_5024933942" evidence="1">
    <location>
        <begin position="21"/>
        <end position="125"/>
    </location>
</feature>
<protein>
    <submittedName>
        <fullName evidence="2">Uncharacterized protein</fullName>
    </submittedName>
</protein>
<accession>A0A5Q0Q9C7</accession>
<keyword evidence="1" id="KW-0732">Signal</keyword>
<reference evidence="2 3" key="1">
    <citation type="submission" date="2019-10" db="EMBL/GenBank/DDBJ databases">
        <authorList>
            <person name="Dong K."/>
        </authorList>
    </citation>
    <scope>NUCLEOTIDE SEQUENCE [LARGE SCALE GENOMIC DNA]</scope>
    <source>
        <strain evidence="3">dk4302</strain>
    </source>
</reference>
<organism evidence="2 3">
    <name type="scientific">Sphingobacterium zhuxiongii</name>
    <dbReference type="NCBI Taxonomy" id="2662364"/>
    <lineage>
        <taxon>Bacteria</taxon>
        <taxon>Pseudomonadati</taxon>
        <taxon>Bacteroidota</taxon>
        <taxon>Sphingobacteriia</taxon>
        <taxon>Sphingobacteriales</taxon>
        <taxon>Sphingobacteriaceae</taxon>
        <taxon>Sphingobacterium</taxon>
    </lineage>
</organism>
<dbReference type="AlphaFoldDB" id="A0A5Q0Q9C7"/>
<evidence type="ECO:0000313" key="3">
    <source>
        <dbReference type="Proteomes" id="UP000326921"/>
    </source>
</evidence>
<proteinExistence type="predicted"/>
<sequence length="125" mass="13780">MRIIFLAMSFGLLLSLSSCEKTDNDIDEGGIDSYYVLYQISGNGTYGRFSDWTVTTPGSLYKNNGYQTRSWSQTYGPVKAGFRCDVNIGNYISGAPRIIISVSKNDEPFAIKVSTTGRSASYTIQ</sequence>
<evidence type="ECO:0000313" key="2">
    <source>
        <dbReference type="EMBL" id="QGA26697.1"/>
    </source>
</evidence>
<gene>
    <name evidence="2" type="ORF">GFH32_10320</name>
</gene>
<keyword evidence="3" id="KW-1185">Reference proteome</keyword>
<dbReference type="PROSITE" id="PS51257">
    <property type="entry name" value="PROKAR_LIPOPROTEIN"/>
    <property type="match status" value="1"/>
</dbReference>
<name>A0A5Q0Q9C7_9SPHI</name>
<feature type="signal peptide" evidence="1">
    <location>
        <begin position="1"/>
        <end position="20"/>
    </location>
</feature>
<evidence type="ECO:0000256" key="1">
    <source>
        <dbReference type="SAM" id="SignalP"/>
    </source>
</evidence>
<dbReference type="Proteomes" id="UP000326921">
    <property type="component" value="Chromosome"/>
</dbReference>